<dbReference type="HOGENOM" id="CLU_1412988_0_0_9"/>
<dbReference type="EMBL" id="CP003066">
    <property type="protein sequence ID" value="AGB17896.1"/>
    <property type="molecule type" value="Genomic_DNA"/>
</dbReference>
<sequence length="216" mass="25311">MKKIIIICIAFAVTAISLYFSIFITYNIDNTREAERNAIIKKVSLLQNKMPTILDSSKDILKNSINIEKTITIDNVKFILFSYSLPKVNFKFVGSAILKKGINNKYKIESFGYGTNLNNDCIIKIGKENHLVLYGINYKGKIAKIVGKYDNRNYEVNINIDDEFYLKDFKLNEMIENTNSICMNWTLYDNNLNDITNQINREYDEEVLRHYEYYER</sequence>
<gene>
    <name evidence="2" type="ORF">Thethe_00161</name>
</gene>
<keyword evidence="1" id="KW-0812">Transmembrane</keyword>
<proteinExistence type="predicted"/>
<dbReference type="RefSeq" id="WP_015310716.1">
    <property type="nucleotide sequence ID" value="NC_019970.1"/>
</dbReference>
<dbReference type="KEGG" id="tto:Thethe_00161"/>
<feature type="transmembrane region" description="Helical" evidence="1">
    <location>
        <begin position="5"/>
        <end position="26"/>
    </location>
</feature>
<evidence type="ECO:0000313" key="3">
    <source>
        <dbReference type="Proteomes" id="UP000010845"/>
    </source>
</evidence>
<evidence type="ECO:0000256" key="1">
    <source>
        <dbReference type="SAM" id="Phobius"/>
    </source>
</evidence>
<keyword evidence="1" id="KW-1133">Transmembrane helix</keyword>
<keyword evidence="1" id="KW-0472">Membrane</keyword>
<evidence type="ECO:0000313" key="2">
    <source>
        <dbReference type="EMBL" id="AGB17896.1"/>
    </source>
</evidence>
<name>L0II39_THETR</name>
<accession>L0II39</accession>
<dbReference type="PATRIC" id="fig|698948.3.peg.149"/>
<organism evidence="2 3">
    <name type="scientific">Thermoanaerobacterium thermosaccharolyticum M0795</name>
    <dbReference type="NCBI Taxonomy" id="698948"/>
    <lineage>
        <taxon>Bacteria</taxon>
        <taxon>Bacillati</taxon>
        <taxon>Bacillota</taxon>
        <taxon>Clostridia</taxon>
        <taxon>Thermoanaerobacterales</taxon>
        <taxon>Thermoanaerobacteraceae</taxon>
        <taxon>Thermoanaerobacterium</taxon>
    </lineage>
</organism>
<dbReference type="Proteomes" id="UP000010845">
    <property type="component" value="Chromosome"/>
</dbReference>
<dbReference type="AlphaFoldDB" id="L0II39"/>
<protein>
    <submittedName>
        <fullName evidence="2">Uncharacterized protein</fullName>
    </submittedName>
</protein>
<reference evidence="2 3" key="1">
    <citation type="submission" date="2012-03" db="EMBL/GenBank/DDBJ databases">
        <title>Complete sequence of chromosome of Thermoanaerobacterium thermosaccharolyticum M0795.</title>
        <authorList>
            <consortium name="US DOE Joint Genome Institute"/>
            <person name="Lucas S."/>
            <person name="Han J."/>
            <person name="Lapidus A."/>
            <person name="Cheng J.-F."/>
            <person name="Goodwin L."/>
            <person name="Pitluck S."/>
            <person name="Peters L."/>
            <person name="Teshima H."/>
            <person name="Detter J.C."/>
            <person name="Han C."/>
            <person name="Tapia R."/>
            <person name="Land M."/>
            <person name="Hauser L."/>
            <person name="Kyrpides N."/>
            <person name="Ivanova N."/>
            <person name="Pagani I."/>
            <person name="Feinberg L."/>
            <person name="Folden J."/>
            <person name="Hogsett D."/>
            <person name="Shaw J."/>
            <person name="Woyke T."/>
        </authorList>
    </citation>
    <scope>NUCLEOTIDE SEQUENCE [LARGE SCALE GENOMIC DNA]</scope>
    <source>
        <strain evidence="2 3">M0795</strain>
    </source>
</reference>